<keyword evidence="6" id="KW-1185">Reference proteome</keyword>
<evidence type="ECO:0000313" key="6">
    <source>
        <dbReference type="Proteomes" id="UP001176961"/>
    </source>
</evidence>
<evidence type="ECO:0000313" key="5">
    <source>
        <dbReference type="EMBL" id="CAJ0609525.1"/>
    </source>
</evidence>
<evidence type="ECO:0000256" key="3">
    <source>
        <dbReference type="SAM" id="MobiDB-lite"/>
    </source>
</evidence>
<dbReference type="GO" id="GO:0005737">
    <property type="term" value="C:cytoplasm"/>
    <property type="evidence" value="ECO:0007669"/>
    <property type="project" value="TreeGrafter"/>
</dbReference>
<dbReference type="SUPFAM" id="SSF52058">
    <property type="entry name" value="L domain-like"/>
    <property type="match status" value="1"/>
</dbReference>
<keyword evidence="1" id="KW-0433">Leucine-rich repeat</keyword>
<dbReference type="PRINTS" id="PR00019">
    <property type="entry name" value="LEURICHRPT"/>
</dbReference>
<feature type="compositionally biased region" description="Polar residues" evidence="3">
    <location>
        <begin position="491"/>
        <end position="514"/>
    </location>
</feature>
<gene>
    <name evidence="5" type="ORF">CYNAS_LOCUS21508</name>
</gene>
<feature type="region of interest" description="Disordered" evidence="3">
    <location>
        <begin position="422"/>
        <end position="465"/>
    </location>
</feature>
<evidence type="ECO:0000256" key="2">
    <source>
        <dbReference type="ARBA" id="ARBA00022737"/>
    </source>
</evidence>
<feature type="region of interest" description="Disordered" evidence="3">
    <location>
        <begin position="491"/>
        <end position="554"/>
    </location>
</feature>
<dbReference type="SUPFAM" id="SSF47576">
    <property type="entry name" value="Calponin-homology domain, CH-domain"/>
    <property type="match status" value="1"/>
</dbReference>
<dbReference type="PANTHER" id="PTHR48051:SF21">
    <property type="entry name" value="CALPONIN-HOMOLOGY (CH) DOMAIN-CONTAINING PROTEIN"/>
    <property type="match status" value="1"/>
</dbReference>
<dbReference type="InterPro" id="IPR003591">
    <property type="entry name" value="Leu-rich_rpt_typical-subtyp"/>
</dbReference>
<comment type="caution">
    <text evidence="5">The sequence shown here is derived from an EMBL/GenBank/DDBJ whole genome shotgun (WGS) entry which is preliminary data.</text>
</comment>
<accession>A0AA36HFZ6</accession>
<dbReference type="Gene3D" id="1.10.418.10">
    <property type="entry name" value="Calponin-like domain"/>
    <property type="match status" value="1"/>
</dbReference>
<dbReference type="PROSITE" id="PS51450">
    <property type="entry name" value="LRR"/>
    <property type="match status" value="4"/>
</dbReference>
<dbReference type="EMBL" id="CATQJL010000326">
    <property type="protein sequence ID" value="CAJ0609525.1"/>
    <property type="molecule type" value="Genomic_DNA"/>
</dbReference>
<dbReference type="Pfam" id="PF13855">
    <property type="entry name" value="LRR_8"/>
    <property type="match status" value="1"/>
</dbReference>
<feature type="compositionally biased region" description="Low complexity" evidence="3">
    <location>
        <begin position="523"/>
        <end position="542"/>
    </location>
</feature>
<dbReference type="InterPro" id="IPR036872">
    <property type="entry name" value="CH_dom_sf"/>
</dbReference>
<evidence type="ECO:0000256" key="1">
    <source>
        <dbReference type="ARBA" id="ARBA00022614"/>
    </source>
</evidence>
<dbReference type="PROSITE" id="PS50021">
    <property type="entry name" value="CH"/>
    <property type="match status" value="1"/>
</dbReference>
<dbReference type="SMART" id="SM00364">
    <property type="entry name" value="LRR_BAC"/>
    <property type="match status" value="5"/>
</dbReference>
<dbReference type="InterPro" id="IPR001611">
    <property type="entry name" value="Leu-rich_rpt"/>
</dbReference>
<dbReference type="InterPro" id="IPR050216">
    <property type="entry name" value="LRR_domain-containing"/>
</dbReference>
<dbReference type="PANTHER" id="PTHR48051">
    <property type="match status" value="1"/>
</dbReference>
<dbReference type="Pfam" id="PF00560">
    <property type="entry name" value="LRR_1"/>
    <property type="match status" value="2"/>
</dbReference>
<dbReference type="AlphaFoldDB" id="A0AA36HFZ6"/>
<evidence type="ECO:0000259" key="4">
    <source>
        <dbReference type="PROSITE" id="PS50021"/>
    </source>
</evidence>
<name>A0AA36HFZ6_CYLNA</name>
<protein>
    <recommendedName>
        <fullName evidence="4">Calponin-homology (CH) domain-containing protein</fullName>
    </recommendedName>
</protein>
<dbReference type="SMART" id="SM00033">
    <property type="entry name" value="CH"/>
    <property type="match status" value="1"/>
</dbReference>
<organism evidence="5 6">
    <name type="scientific">Cylicocyclus nassatus</name>
    <name type="common">Nematode worm</name>
    <dbReference type="NCBI Taxonomy" id="53992"/>
    <lineage>
        <taxon>Eukaryota</taxon>
        <taxon>Metazoa</taxon>
        <taxon>Ecdysozoa</taxon>
        <taxon>Nematoda</taxon>
        <taxon>Chromadorea</taxon>
        <taxon>Rhabditida</taxon>
        <taxon>Rhabditina</taxon>
        <taxon>Rhabditomorpha</taxon>
        <taxon>Strongyloidea</taxon>
        <taxon>Strongylidae</taxon>
        <taxon>Cylicocyclus</taxon>
    </lineage>
</organism>
<reference evidence="5" key="1">
    <citation type="submission" date="2023-07" db="EMBL/GenBank/DDBJ databases">
        <authorList>
            <consortium name="CYATHOMIX"/>
        </authorList>
    </citation>
    <scope>NUCLEOTIDE SEQUENCE</scope>
    <source>
        <strain evidence="5">N/A</strain>
    </source>
</reference>
<dbReference type="InterPro" id="IPR001715">
    <property type="entry name" value="CH_dom"/>
</dbReference>
<keyword evidence="2" id="KW-0677">Repeat</keyword>
<proteinExistence type="predicted"/>
<sequence>MRRPCDRKHSAKGHLTRSSAPGTISRAWLQSTIWSSVYSPYEGSMEKIFEEAELCGALNLSGRKMKEYPHELSNKYDLSDLISLDLSGNRLSDIPTCVCESRSLESLSLRDNALRSVPRNILFLRSLTVLDLSNNKIVQLPLSLFELPLEIVLLTGNRLDSIPREIRQLSSTLAELDVSCNFLKSIPPDIALLKMLRVLNLRQNLLECFPSELCRLSLHTLDLSCNRLKQLPSRIGKMNSLVELSVGNNPLQFPPASLILKGREHIVKWMDVETSAGLKRQSQSEDFSTSYASVTLDRSHINNRNLHEASLPPYVELRQHKPPSARANDNCERNSAPETNHVSEAVLVFGDENALSKAKPHSEAVPVVAENKLVTLQNGNMEEARKTGLRPASERLNSTDLSNNNLSVANNVCCTTDTPIDGLITKRPSPTPAVKSMAKTAPLLSRKSHPPSLNSEAQETKVSKTKIWTSSVSDSLEKKCRSPNSRILSSAINQCSPVSKTSNSPSRCTNQRSRLPSHIGRASSSASVQKSSSSSEQSRQSSVTKPLAGKTTRVTVVHSNRNGFSSKSHEVQLAPADLLKKIFLERLQVTLPDSLENIALELSDGVHLCSLVNALRAQTISSFFTSSAATLTAPKAKRNVDSFITSCRKLGISEKFICSPNDILNRRNTASIAKTVFALHKLFPQENATHACSLVVDKL</sequence>
<dbReference type="Pfam" id="PF00307">
    <property type="entry name" value="CH"/>
    <property type="match status" value="1"/>
</dbReference>
<dbReference type="Gene3D" id="3.80.10.10">
    <property type="entry name" value="Ribonuclease Inhibitor"/>
    <property type="match status" value="1"/>
</dbReference>
<dbReference type="InterPro" id="IPR032675">
    <property type="entry name" value="LRR_dom_sf"/>
</dbReference>
<dbReference type="SMART" id="SM00369">
    <property type="entry name" value="LRR_TYP"/>
    <property type="match status" value="5"/>
</dbReference>
<feature type="domain" description="Calponin-homology (CH)" evidence="4">
    <location>
        <begin position="577"/>
        <end position="684"/>
    </location>
</feature>
<dbReference type="Proteomes" id="UP001176961">
    <property type="component" value="Unassembled WGS sequence"/>
</dbReference>